<dbReference type="PANTHER" id="PTHR33109">
    <property type="entry name" value="EPIDERMAL PATTERNING FACTOR-LIKE PROTEIN 4"/>
    <property type="match status" value="1"/>
</dbReference>
<accession>A0A540N2S6</accession>
<protein>
    <recommendedName>
        <fullName evidence="7">Epidermal patterning factor-like protein</fullName>
    </recommendedName>
</protein>
<feature type="region of interest" description="Disordered" evidence="8">
    <location>
        <begin position="28"/>
        <end position="63"/>
    </location>
</feature>
<dbReference type="InterPro" id="IPR039455">
    <property type="entry name" value="EPFL"/>
</dbReference>
<dbReference type="GO" id="GO:0005576">
    <property type="term" value="C:extracellular region"/>
    <property type="evidence" value="ECO:0007669"/>
    <property type="project" value="UniProtKB-SubCell"/>
</dbReference>
<dbReference type="EMBL" id="VIEB01000124">
    <property type="protein sequence ID" value="TQE05351.1"/>
    <property type="molecule type" value="Genomic_DNA"/>
</dbReference>
<comment type="function">
    <text evidence="7">Controls stomatal patterning.</text>
</comment>
<dbReference type="AlphaFoldDB" id="A0A540N2S6"/>
<evidence type="ECO:0000256" key="2">
    <source>
        <dbReference type="ARBA" id="ARBA00008127"/>
    </source>
</evidence>
<organism evidence="9 10">
    <name type="scientific">Malus baccata</name>
    <name type="common">Siberian crab apple</name>
    <name type="synonym">Pyrus baccata</name>
    <dbReference type="NCBI Taxonomy" id="106549"/>
    <lineage>
        <taxon>Eukaryota</taxon>
        <taxon>Viridiplantae</taxon>
        <taxon>Streptophyta</taxon>
        <taxon>Embryophyta</taxon>
        <taxon>Tracheophyta</taxon>
        <taxon>Spermatophyta</taxon>
        <taxon>Magnoliopsida</taxon>
        <taxon>eudicotyledons</taxon>
        <taxon>Gunneridae</taxon>
        <taxon>Pentapetalae</taxon>
        <taxon>rosids</taxon>
        <taxon>fabids</taxon>
        <taxon>Rosales</taxon>
        <taxon>Rosaceae</taxon>
        <taxon>Amygdaloideae</taxon>
        <taxon>Maleae</taxon>
        <taxon>Malus</taxon>
    </lineage>
</organism>
<evidence type="ECO:0000256" key="5">
    <source>
        <dbReference type="ARBA" id="ARBA00022729"/>
    </source>
</evidence>
<keyword evidence="6" id="KW-1015">Disulfide bond</keyword>
<evidence type="ECO:0000256" key="1">
    <source>
        <dbReference type="ARBA" id="ARBA00004613"/>
    </source>
</evidence>
<dbReference type="Pfam" id="PF17181">
    <property type="entry name" value="EPF"/>
    <property type="match status" value="1"/>
</dbReference>
<dbReference type="PANTHER" id="PTHR33109:SF49">
    <property type="entry name" value="EPIDERMAL PATTERNING FACTOR-LIKE PROTEIN"/>
    <property type="match status" value="1"/>
</dbReference>
<evidence type="ECO:0000256" key="6">
    <source>
        <dbReference type="ARBA" id="ARBA00023157"/>
    </source>
</evidence>
<dbReference type="GO" id="GO:0010052">
    <property type="term" value="P:guard cell differentiation"/>
    <property type="evidence" value="ECO:0007669"/>
    <property type="project" value="UniProtKB-UniRule"/>
</dbReference>
<evidence type="ECO:0000256" key="3">
    <source>
        <dbReference type="ARBA" id="ARBA00022473"/>
    </source>
</evidence>
<feature type="chain" id="PRO_5027145353" description="Epidermal patterning factor-like protein" evidence="7">
    <location>
        <begin position="28"/>
        <end position="116"/>
    </location>
</feature>
<comment type="similarity">
    <text evidence="2 7">Belongs to the plant cysteine rich small secretory peptide family. Epidermal patterning factor subfamily.</text>
</comment>
<gene>
    <name evidence="9" type="ORF">C1H46_009044</name>
</gene>
<evidence type="ECO:0000313" key="9">
    <source>
        <dbReference type="EMBL" id="TQE05351.1"/>
    </source>
</evidence>
<proteinExistence type="inferred from homology"/>
<evidence type="ECO:0000256" key="4">
    <source>
        <dbReference type="ARBA" id="ARBA00022525"/>
    </source>
</evidence>
<name>A0A540N2S6_MALBA</name>
<evidence type="ECO:0000313" key="10">
    <source>
        <dbReference type="Proteomes" id="UP000315295"/>
    </source>
</evidence>
<comment type="caution">
    <text evidence="9">The sequence shown here is derived from an EMBL/GenBank/DDBJ whole genome shotgun (WGS) entry which is preliminary data.</text>
</comment>
<dbReference type="STRING" id="106549.A0A540N2S6"/>
<dbReference type="Proteomes" id="UP000315295">
    <property type="component" value="Unassembled WGS sequence"/>
</dbReference>
<comment type="subcellular location">
    <subcellularLocation>
        <location evidence="1 7">Secreted</location>
    </subcellularLocation>
</comment>
<evidence type="ECO:0000256" key="8">
    <source>
        <dbReference type="SAM" id="MobiDB-lite"/>
    </source>
</evidence>
<feature type="signal peptide" evidence="7">
    <location>
        <begin position="1"/>
        <end position="27"/>
    </location>
</feature>
<keyword evidence="4 7" id="KW-0964">Secreted</keyword>
<keyword evidence="10" id="KW-1185">Reference proteome</keyword>
<keyword evidence="5 7" id="KW-0732">Signal</keyword>
<sequence>MQAAANPRNLLFALLLTMLISSRLVHSGHFTSSPSLSPSPSPAVGNPTANDHEPSKGKGTVNKLRRGSFPATCRSKCDECEPCMPVQVSVRAMSLEENEYYPQVWKCACGDSIFSP</sequence>
<reference evidence="9 10" key="1">
    <citation type="journal article" date="2019" name="G3 (Bethesda)">
        <title>Sequencing of a Wild Apple (Malus baccata) Genome Unravels the Differences Between Cultivated and Wild Apple Species Regarding Disease Resistance and Cold Tolerance.</title>
        <authorList>
            <person name="Chen X."/>
        </authorList>
    </citation>
    <scope>NUCLEOTIDE SEQUENCE [LARGE SCALE GENOMIC DNA]</scope>
    <source>
        <strain evidence="10">cv. Shandingzi</strain>
        <tissue evidence="9">Leaves</tissue>
    </source>
</reference>
<keyword evidence="3 7" id="KW-0217">Developmental protein</keyword>
<evidence type="ECO:0000256" key="7">
    <source>
        <dbReference type="RuleBase" id="RU367102"/>
    </source>
</evidence>